<evidence type="ECO:0000313" key="2">
    <source>
        <dbReference type="Proteomes" id="UP000233551"/>
    </source>
</evidence>
<name>A0A2I0I4W2_PUNGR</name>
<accession>A0A2I0I4W2</accession>
<protein>
    <submittedName>
        <fullName evidence="1">Uncharacterized protein</fullName>
    </submittedName>
</protein>
<sequence length="84" mass="9507">MDVRVHVRASWAHGSMCPGVYRRGRGFKSTVGLAGRPDDERWCGRAGRERACMCMHARWERPRCMGSRARGRAVMGAGTRDDER</sequence>
<evidence type="ECO:0000313" key="1">
    <source>
        <dbReference type="EMBL" id="PKI39024.1"/>
    </source>
</evidence>
<dbReference type="EMBL" id="PGOL01003923">
    <property type="protein sequence ID" value="PKI39024.1"/>
    <property type="molecule type" value="Genomic_DNA"/>
</dbReference>
<comment type="caution">
    <text evidence="1">The sequence shown here is derived from an EMBL/GenBank/DDBJ whole genome shotgun (WGS) entry which is preliminary data.</text>
</comment>
<gene>
    <name evidence="1" type="ORF">CRG98_040590</name>
</gene>
<keyword evidence="2" id="KW-1185">Reference proteome</keyword>
<proteinExistence type="predicted"/>
<dbReference type="Proteomes" id="UP000233551">
    <property type="component" value="Unassembled WGS sequence"/>
</dbReference>
<reference evidence="1 2" key="1">
    <citation type="submission" date="2017-11" db="EMBL/GenBank/DDBJ databases">
        <title>De-novo sequencing of pomegranate (Punica granatum L.) genome.</title>
        <authorList>
            <person name="Akparov Z."/>
            <person name="Amiraslanov A."/>
            <person name="Hajiyeva S."/>
            <person name="Abbasov M."/>
            <person name="Kaur K."/>
            <person name="Hamwieh A."/>
            <person name="Solovyev V."/>
            <person name="Salamov A."/>
            <person name="Braich B."/>
            <person name="Kosarev P."/>
            <person name="Mahmoud A."/>
            <person name="Hajiyev E."/>
            <person name="Babayeva S."/>
            <person name="Izzatullayeva V."/>
            <person name="Mammadov A."/>
            <person name="Mammadov A."/>
            <person name="Sharifova S."/>
            <person name="Ojaghi J."/>
            <person name="Eynullazada K."/>
            <person name="Bayramov B."/>
            <person name="Abdulazimova A."/>
            <person name="Shahmuradov I."/>
        </authorList>
    </citation>
    <scope>NUCLEOTIDE SEQUENCE [LARGE SCALE GENOMIC DNA]</scope>
    <source>
        <strain evidence="2">cv. AG2017</strain>
        <tissue evidence="1">Leaf</tissue>
    </source>
</reference>
<organism evidence="1 2">
    <name type="scientific">Punica granatum</name>
    <name type="common">Pomegranate</name>
    <dbReference type="NCBI Taxonomy" id="22663"/>
    <lineage>
        <taxon>Eukaryota</taxon>
        <taxon>Viridiplantae</taxon>
        <taxon>Streptophyta</taxon>
        <taxon>Embryophyta</taxon>
        <taxon>Tracheophyta</taxon>
        <taxon>Spermatophyta</taxon>
        <taxon>Magnoliopsida</taxon>
        <taxon>eudicotyledons</taxon>
        <taxon>Gunneridae</taxon>
        <taxon>Pentapetalae</taxon>
        <taxon>rosids</taxon>
        <taxon>malvids</taxon>
        <taxon>Myrtales</taxon>
        <taxon>Lythraceae</taxon>
        <taxon>Punica</taxon>
    </lineage>
</organism>
<dbReference type="AlphaFoldDB" id="A0A2I0I4W2"/>